<feature type="region of interest" description="Disordered" evidence="6">
    <location>
        <begin position="37"/>
        <end position="70"/>
    </location>
</feature>
<dbReference type="Gene3D" id="4.10.240.10">
    <property type="entry name" value="Zn(2)-C6 fungal-type DNA-binding domain"/>
    <property type="match status" value="1"/>
</dbReference>
<dbReference type="CDD" id="cd12148">
    <property type="entry name" value="fungal_TF_MHR"/>
    <property type="match status" value="1"/>
</dbReference>
<reference evidence="8" key="1">
    <citation type="submission" date="2023-06" db="EMBL/GenBank/DDBJ databases">
        <title>Genome-scale phylogeny and comparative genomics of the fungal order Sordariales.</title>
        <authorList>
            <consortium name="Lawrence Berkeley National Laboratory"/>
            <person name="Hensen N."/>
            <person name="Bonometti L."/>
            <person name="Westerberg I."/>
            <person name="Brannstrom I.O."/>
            <person name="Guillou S."/>
            <person name="Cros-Aarteil S."/>
            <person name="Calhoun S."/>
            <person name="Haridas S."/>
            <person name="Kuo A."/>
            <person name="Mondo S."/>
            <person name="Pangilinan J."/>
            <person name="Riley R."/>
            <person name="Labutti K."/>
            <person name="Andreopoulos B."/>
            <person name="Lipzen A."/>
            <person name="Chen C."/>
            <person name="Yanf M."/>
            <person name="Daum C."/>
            <person name="Ng V."/>
            <person name="Clum A."/>
            <person name="Steindorff A."/>
            <person name="Ohm R."/>
            <person name="Martin F."/>
            <person name="Silar P."/>
            <person name="Natvig D."/>
            <person name="Lalanne C."/>
            <person name="Gautier V."/>
            <person name="Ament-Velasquez S.L."/>
            <person name="Kruys A."/>
            <person name="Hutchinson M.I."/>
            <person name="Powell A.J."/>
            <person name="Barry K."/>
            <person name="Miller A.N."/>
            <person name="Grigoriev I.V."/>
            <person name="Debuchy R."/>
            <person name="Gladieux P."/>
            <person name="Thoren M.H."/>
            <person name="Johannesson H."/>
        </authorList>
    </citation>
    <scope>NUCLEOTIDE SEQUENCE</scope>
    <source>
        <strain evidence="8">SMH2532-1</strain>
    </source>
</reference>
<feature type="compositionally biased region" description="Low complexity" evidence="6">
    <location>
        <begin position="642"/>
        <end position="662"/>
    </location>
</feature>
<evidence type="ECO:0000256" key="1">
    <source>
        <dbReference type="ARBA" id="ARBA00004123"/>
    </source>
</evidence>
<feature type="region of interest" description="Disordered" evidence="6">
    <location>
        <begin position="615"/>
        <end position="667"/>
    </location>
</feature>
<comment type="subcellular location">
    <subcellularLocation>
        <location evidence="1">Nucleus</location>
    </subcellularLocation>
</comment>
<comment type="caution">
    <text evidence="8">The sequence shown here is derived from an EMBL/GenBank/DDBJ whole genome shotgun (WGS) entry which is preliminary data.</text>
</comment>
<organism evidence="8 9">
    <name type="scientific">Cercophora newfieldiana</name>
    <dbReference type="NCBI Taxonomy" id="92897"/>
    <lineage>
        <taxon>Eukaryota</taxon>
        <taxon>Fungi</taxon>
        <taxon>Dikarya</taxon>
        <taxon>Ascomycota</taxon>
        <taxon>Pezizomycotina</taxon>
        <taxon>Sordariomycetes</taxon>
        <taxon>Sordariomycetidae</taxon>
        <taxon>Sordariales</taxon>
        <taxon>Lasiosphaeriaceae</taxon>
        <taxon>Cercophora</taxon>
    </lineage>
</organism>
<keyword evidence="4" id="KW-0804">Transcription</keyword>
<name>A0AA39YSC2_9PEZI</name>
<dbReference type="GO" id="GO:0008270">
    <property type="term" value="F:zinc ion binding"/>
    <property type="evidence" value="ECO:0007669"/>
    <property type="project" value="InterPro"/>
</dbReference>
<evidence type="ECO:0000313" key="9">
    <source>
        <dbReference type="Proteomes" id="UP001174936"/>
    </source>
</evidence>
<keyword evidence="3" id="KW-0805">Transcription regulation</keyword>
<dbReference type="InterPro" id="IPR024526">
    <property type="entry name" value="DUF3807"/>
</dbReference>
<dbReference type="PANTHER" id="PTHR47338:SF20">
    <property type="entry name" value="ZN(II)2CYS6 TRANSCRIPTION FACTOR (EUROFUNG)"/>
    <property type="match status" value="1"/>
</dbReference>
<feature type="compositionally biased region" description="Basic residues" evidence="6">
    <location>
        <begin position="131"/>
        <end position="144"/>
    </location>
</feature>
<gene>
    <name evidence="8" type="ORF">B0T16DRAFT_452108</name>
</gene>
<feature type="compositionally biased region" description="Low complexity" evidence="6">
    <location>
        <begin position="121"/>
        <end position="130"/>
    </location>
</feature>
<keyword evidence="5" id="KW-0539">Nucleus</keyword>
<dbReference type="CDD" id="cd00067">
    <property type="entry name" value="GAL4"/>
    <property type="match status" value="1"/>
</dbReference>
<dbReference type="InterPro" id="IPR036864">
    <property type="entry name" value="Zn2-C6_fun-type_DNA-bd_sf"/>
</dbReference>
<dbReference type="Proteomes" id="UP001174936">
    <property type="component" value="Unassembled WGS sequence"/>
</dbReference>
<accession>A0AA39YSC2</accession>
<evidence type="ECO:0000259" key="7">
    <source>
        <dbReference type="SMART" id="SM00906"/>
    </source>
</evidence>
<dbReference type="PANTHER" id="PTHR47338">
    <property type="entry name" value="ZN(II)2CYS6 TRANSCRIPTION FACTOR (EUROFUNG)-RELATED"/>
    <property type="match status" value="1"/>
</dbReference>
<evidence type="ECO:0000256" key="5">
    <source>
        <dbReference type="ARBA" id="ARBA00023242"/>
    </source>
</evidence>
<sequence>MAGIKVPQVSEADMRSFHDAHFLQGSTEHFTAHFLRPDEASQQHGAPANEEDKYIEEEEEEEDDGLGYYHDGVKRTLTDEQIAIFRHSELEALRRSRESTKIRKATVPETEASEEGELSEGELSSSTRSAAAKKKKKKRRRNNKNKVDEEPVDLRKRTWDVVESGLATLDYGEEENEQPMQGNASQRRRIARKCDKGLPSCGLCFRLRKPCDYTDVSAAAAPPKAEDITSLQARLSDLEAELRASRGGNVNSSSLTPNSNGWSATLSPESTAQWTTSFSQSRFPAALFLDIDCFKYASLPIPPASVPVPPAVLSILSNTHTVQAAVATYFSTIHAWFPFISRKRLTIGTSLWEGGPDVAMLFLGMMLVCSEPGGEGGEGLYVAARGFLGSLVDAGCVSLGLLQGMVLVAVWEVGMGAYPAAWMRVAECARYAEMLGIPGFKESAGVLGGCSTWTEVEERRRVWWAVYVLDRAVSLGNKKRFVMPEVDEGALLPVDDEAWDDGDPSRGRQIPIDTPQSEPQGGFTRLAQAAMLVSKTMTHCRKTVRNHQRNVPDPFSLDDVTSLLDTLVSFSHTLRSELPKARRDATCFPTPRPHSLGLTSPPITSAPTPTNFPFNTQFNNDDDIPPSRRDPFPFGTSTLKGLPTATATTNSPPSSLSPNSNSNPPPPQTPCLAYFSLLPARALTLSSLILLLDIYSCPENLHDGPGPLGSSSMTPASPQQNEMQSRAVSGLRETALATRDFALEILDAAMLPSGVECVSPLVLDALYGAMATLHWLWKEGGDGQTQRDMEDIRRCMARLGERWRVAGKYVDMLHYHDVTAVMAWKGIAP</sequence>
<feature type="domain" description="Xylanolytic transcriptional activator regulatory" evidence="7">
    <location>
        <begin position="421"/>
        <end position="499"/>
    </location>
</feature>
<feature type="compositionally biased region" description="Acidic residues" evidence="6">
    <location>
        <begin position="53"/>
        <end position="65"/>
    </location>
</feature>
<dbReference type="GO" id="GO:0006351">
    <property type="term" value="P:DNA-templated transcription"/>
    <property type="evidence" value="ECO:0007669"/>
    <property type="project" value="InterPro"/>
</dbReference>
<evidence type="ECO:0000256" key="6">
    <source>
        <dbReference type="SAM" id="MobiDB-lite"/>
    </source>
</evidence>
<feature type="compositionally biased region" description="Acidic residues" evidence="6">
    <location>
        <begin position="111"/>
        <end position="120"/>
    </location>
</feature>
<dbReference type="InterPro" id="IPR050815">
    <property type="entry name" value="TF_fung"/>
</dbReference>
<dbReference type="Pfam" id="PF12720">
    <property type="entry name" value="DUF3807"/>
    <property type="match status" value="1"/>
</dbReference>
<proteinExistence type="predicted"/>
<evidence type="ECO:0000256" key="2">
    <source>
        <dbReference type="ARBA" id="ARBA00022723"/>
    </source>
</evidence>
<evidence type="ECO:0000256" key="4">
    <source>
        <dbReference type="ARBA" id="ARBA00023163"/>
    </source>
</evidence>
<dbReference type="GO" id="GO:0003677">
    <property type="term" value="F:DNA binding"/>
    <property type="evidence" value="ECO:0007669"/>
    <property type="project" value="InterPro"/>
</dbReference>
<dbReference type="AlphaFoldDB" id="A0AA39YSC2"/>
<dbReference type="GO" id="GO:0005634">
    <property type="term" value="C:nucleus"/>
    <property type="evidence" value="ECO:0007669"/>
    <property type="project" value="UniProtKB-SubCell"/>
</dbReference>
<keyword evidence="9" id="KW-1185">Reference proteome</keyword>
<evidence type="ECO:0000256" key="3">
    <source>
        <dbReference type="ARBA" id="ARBA00023015"/>
    </source>
</evidence>
<dbReference type="InterPro" id="IPR001138">
    <property type="entry name" value="Zn2Cys6_DnaBD"/>
</dbReference>
<protein>
    <recommendedName>
        <fullName evidence="7">Xylanolytic transcriptional activator regulatory domain-containing protein</fullName>
    </recommendedName>
</protein>
<dbReference type="EMBL" id="JAULSV010000001">
    <property type="protein sequence ID" value="KAK0656550.1"/>
    <property type="molecule type" value="Genomic_DNA"/>
</dbReference>
<dbReference type="SMART" id="SM00906">
    <property type="entry name" value="Fungal_trans"/>
    <property type="match status" value="1"/>
</dbReference>
<keyword evidence="2" id="KW-0479">Metal-binding</keyword>
<dbReference type="InterPro" id="IPR007219">
    <property type="entry name" value="XnlR_reg_dom"/>
</dbReference>
<dbReference type="Pfam" id="PF04082">
    <property type="entry name" value="Fungal_trans"/>
    <property type="match status" value="1"/>
</dbReference>
<evidence type="ECO:0000313" key="8">
    <source>
        <dbReference type="EMBL" id="KAK0656550.1"/>
    </source>
</evidence>
<feature type="region of interest" description="Disordered" evidence="6">
    <location>
        <begin position="97"/>
        <end position="151"/>
    </location>
</feature>
<dbReference type="GO" id="GO:0000981">
    <property type="term" value="F:DNA-binding transcription factor activity, RNA polymerase II-specific"/>
    <property type="evidence" value="ECO:0007669"/>
    <property type="project" value="InterPro"/>
</dbReference>